<protein>
    <submittedName>
        <fullName evidence="2">Uncharacterized protein</fullName>
    </submittedName>
</protein>
<comment type="caution">
    <text evidence="2">The sequence shown here is derived from an EMBL/GenBank/DDBJ whole genome shotgun (WGS) entry which is preliminary data.</text>
</comment>
<feature type="region of interest" description="Disordered" evidence="1">
    <location>
        <begin position="1"/>
        <end position="47"/>
    </location>
</feature>
<accession>A0A392S281</accession>
<evidence type="ECO:0000313" key="3">
    <source>
        <dbReference type="Proteomes" id="UP000265520"/>
    </source>
</evidence>
<name>A0A392S281_9FABA</name>
<sequence length="47" mass="5432">MTPQGKLPKEVHPLEGNAHREETPLQRRELKPSKENKLKTTKKTETP</sequence>
<organism evidence="2 3">
    <name type="scientific">Trifolium medium</name>
    <dbReference type="NCBI Taxonomy" id="97028"/>
    <lineage>
        <taxon>Eukaryota</taxon>
        <taxon>Viridiplantae</taxon>
        <taxon>Streptophyta</taxon>
        <taxon>Embryophyta</taxon>
        <taxon>Tracheophyta</taxon>
        <taxon>Spermatophyta</taxon>
        <taxon>Magnoliopsida</taxon>
        <taxon>eudicotyledons</taxon>
        <taxon>Gunneridae</taxon>
        <taxon>Pentapetalae</taxon>
        <taxon>rosids</taxon>
        <taxon>fabids</taxon>
        <taxon>Fabales</taxon>
        <taxon>Fabaceae</taxon>
        <taxon>Papilionoideae</taxon>
        <taxon>50 kb inversion clade</taxon>
        <taxon>NPAAA clade</taxon>
        <taxon>Hologalegina</taxon>
        <taxon>IRL clade</taxon>
        <taxon>Trifolieae</taxon>
        <taxon>Trifolium</taxon>
    </lineage>
</organism>
<dbReference type="Proteomes" id="UP000265520">
    <property type="component" value="Unassembled WGS sequence"/>
</dbReference>
<dbReference type="EMBL" id="LXQA010311879">
    <property type="protein sequence ID" value="MCI43001.1"/>
    <property type="molecule type" value="Genomic_DNA"/>
</dbReference>
<reference evidence="2 3" key="1">
    <citation type="journal article" date="2018" name="Front. Plant Sci.">
        <title>Red Clover (Trifolium pratense) and Zigzag Clover (T. medium) - A Picture of Genomic Similarities and Differences.</title>
        <authorList>
            <person name="Dluhosova J."/>
            <person name="Istvanek J."/>
            <person name="Nedelnik J."/>
            <person name="Repkova J."/>
        </authorList>
    </citation>
    <scope>NUCLEOTIDE SEQUENCE [LARGE SCALE GENOMIC DNA]</scope>
    <source>
        <strain evidence="3">cv. 10/8</strain>
        <tissue evidence="2">Leaf</tissue>
    </source>
</reference>
<proteinExistence type="predicted"/>
<feature type="non-terminal residue" evidence="2">
    <location>
        <position position="47"/>
    </location>
</feature>
<keyword evidence="3" id="KW-1185">Reference proteome</keyword>
<evidence type="ECO:0000313" key="2">
    <source>
        <dbReference type="EMBL" id="MCI43001.1"/>
    </source>
</evidence>
<dbReference type="AlphaFoldDB" id="A0A392S281"/>
<evidence type="ECO:0000256" key="1">
    <source>
        <dbReference type="SAM" id="MobiDB-lite"/>
    </source>
</evidence>
<feature type="compositionally biased region" description="Basic and acidic residues" evidence="1">
    <location>
        <begin position="7"/>
        <end position="47"/>
    </location>
</feature>